<proteinExistence type="predicted"/>
<organism evidence="1 2">
    <name type="scientific">Pontiella sulfatireligans</name>
    <dbReference type="NCBI Taxonomy" id="2750658"/>
    <lineage>
        <taxon>Bacteria</taxon>
        <taxon>Pseudomonadati</taxon>
        <taxon>Kiritimatiellota</taxon>
        <taxon>Kiritimatiellia</taxon>
        <taxon>Kiritimatiellales</taxon>
        <taxon>Pontiellaceae</taxon>
        <taxon>Pontiella</taxon>
    </lineage>
</organism>
<evidence type="ECO:0000313" key="1">
    <source>
        <dbReference type="EMBL" id="VGO18792.1"/>
    </source>
</evidence>
<reference evidence="1 2" key="1">
    <citation type="submission" date="2019-04" db="EMBL/GenBank/DDBJ databases">
        <authorList>
            <person name="Van Vliet M D."/>
        </authorList>
    </citation>
    <scope>NUCLEOTIDE SEQUENCE [LARGE SCALE GENOMIC DNA]</scope>
    <source>
        <strain evidence="1 2">F21</strain>
    </source>
</reference>
<evidence type="ECO:0000313" key="2">
    <source>
        <dbReference type="Proteomes" id="UP000346198"/>
    </source>
</evidence>
<dbReference type="RefSeq" id="WP_136060248.1">
    <property type="nucleotide sequence ID" value="NZ_CAAHFH010000001.1"/>
</dbReference>
<dbReference type="AlphaFoldDB" id="A0A6C2UEZ9"/>
<accession>A0A6C2UEZ9</accession>
<protein>
    <submittedName>
        <fullName evidence="1">Uncharacterized protein</fullName>
    </submittedName>
</protein>
<dbReference type="EMBL" id="CAAHFH010000001">
    <property type="protein sequence ID" value="VGO18792.1"/>
    <property type="molecule type" value="Genomic_DNA"/>
</dbReference>
<gene>
    <name evidence="1" type="ORF">SCARR_00845</name>
</gene>
<name>A0A6C2UEZ9_9BACT</name>
<sequence length="73" mass="8548">MKEYGAYLTTEKIIAIELPERHHDSARHNREVRKAKADLLARNLRCHIDSGKQKPEDRWVLEKAVEVLARQSK</sequence>
<dbReference type="Proteomes" id="UP000346198">
    <property type="component" value="Unassembled WGS sequence"/>
</dbReference>
<keyword evidence="2" id="KW-1185">Reference proteome</keyword>